<evidence type="ECO:0000259" key="2">
    <source>
        <dbReference type="SMART" id="SM00934"/>
    </source>
</evidence>
<dbReference type="InterPro" id="IPR011060">
    <property type="entry name" value="RibuloseP-bd_barrel"/>
</dbReference>
<dbReference type="RefSeq" id="WP_057802267.1">
    <property type="nucleotide sequence ID" value="NZ_JQBX01000005.1"/>
</dbReference>
<comment type="caution">
    <text evidence="3">The sequence shown here is derived from an EMBL/GenBank/DDBJ whole genome shotgun (WGS) entry which is preliminary data.</text>
</comment>
<evidence type="ECO:0000256" key="1">
    <source>
        <dbReference type="ARBA" id="ARBA00023239"/>
    </source>
</evidence>
<dbReference type="Proteomes" id="UP000305541">
    <property type="component" value="Unassembled WGS sequence"/>
</dbReference>
<dbReference type="InterPro" id="IPR013785">
    <property type="entry name" value="Aldolase_TIM"/>
</dbReference>
<dbReference type="PANTHER" id="PTHR35039:SF3">
    <property type="entry name" value="3-KETO-L-GULONATE-6-PHOSPHATE DECARBOXYLASE SGBH-RELATED"/>
    <property type="match status" value="1"/>
</dbReference>
<dbReference type="SUPFAM" id="SSF51366">
    <property type="entry name" value="Ribulose-phoshate binding barrel"/>
    <property type="match status" value="1"/>
</dbReference>
<evidence type="ECO:0000313" key="6">
    <source>
        <dbReference type="Proteomes" id="UP000305541"/>
    </source>
</evidence>
<dbReference type="Proteomes" id="UP000051859">
    <property type="component" value="Unassembled WGS sequence"/>
</dbReference>
<organism evidence="3 5">
    <name type="scientific">Pediococcus stilesii</name>
    <dbReference type="NCBI Taxonomy" id="331679"/>
    <lineage>
        <taxon>Bacteria</taxon>
        <taxon>Bacillati</taxon>
        <taxon>Bacillota</taxon>
        <taxon>Bacilli</taxon>
        <taxon>Lactobacillales</taxon>
        <taxon>Lactobacillaceae</taxon>
        <taxon>Pediococcus</taxon>
    </lineage>
</organism>
<dbReference type="InterPro" id="IPR001754">
    <property type="entry name" value="OMPdeCOase_dom"/>
</dbReference>
<dbReference type="EMBL" id="JQBX01000005">
    <property type="protein sequence ID" value="KRN94475.1"/>
    <property type="molecule type" value="Genomic_DNA"/>
</dbReference>
<gene>
    <name evidence="4" type="ORF">FEZ51_07105</name>
    <name evidence="3" type="ORF">IV81_GL001400</name>
</gene>
<dbReference type="GO" id="GO:0006207">
    <property type="term" value="P:'de novo' pyrimidine nucleobase biosynthetic process"/>
    <property type="evidence" value="ECO:0007669"/>
    <property type="project" value="InterPro"/>
</dbReference>
<feature type="domain" description="Orotidine 5'-phosphate decarboxylase" evidence="2">
    <location>
        <begin position="2"/>
        <end position="202"/>
    </location>
</feature>
<dbReference type="EMBL" id="VBTH01000011">
    <property type="protein sequence ID" value="TLQ04030.1"/>
    <property type="molecule type" value="Genomic_DNA"/>
</dbReference>
<dbReference type="SMART" id="SM00934">
    <property type="entry name" value="OMPdecase"/>
    <property type="match status" value="1"/>
</dbReference>
<proteinExistence type="predicted"/>
<dbReference type="AlphaFoldDB" id="A0A0R2KY91"/>
<evidence type="ECO:0000313" key="4">
    <source>
        <dbReference type="EMBL" id="TLQ04030.1"/>
    </source>
</evidence>
<dbReference type="PANTHER" id="PTHR35039">
    <property type="entry name" value="3-KETO-L-GULONATE-6-PHOSPHATE DECARBOXYLASE SGBH-RELATED"/>
    <property type="match status" value="1"/>
</dbReference>
<evidence type="ECO:0000313" key="5">
    <source>
        <dbReference type="Proteomes" id="UP000051859"/>
    </source>
</evidence>
<dbReference type="GO" id="GO:0019854">
    <property type="term" value="P:L-ascorbic acid catabolic process"/>
    <property type="evidence" value="ECO:0007669"/>
    <property type="project" value="TreeGrafter"/>
</dbReference>
<name>A0A0R2KY91_9LACO</name>
<dbReference type="OrthoDB" id="43475at2"/>
<keyword evidence="5" id="KW-1185">Reference proteome</keyword>
<sequence>MKLQVAIDRVDLDYAVKIANQLDSVVDIIEFGTSLVKDYGLIAIKNSKLNLQHAQLLIDLKTIDEGPYEFDKGFDAGADILTVMGASAVDTIEKVYAIAEEREKDMFIDMMEIHQNKREEISEFSNAIYGIHHAMDAETGFDAVETVAEFHHMFPKISRISVAGGINLEVAQKLAKQGIVESVIVGGGIMKASDPVAMAKKFMEVMN</sequence>
<dbReference type="Pfam" id="PF00215">
    <property type="entry name" value="OMPdecase"/>
    <property type="match status" value="1"/>
</dbReference>
<reference evidence="3 5" key="1">
    <citation type="journal article" date="2015" name="Genome Announc.">
        <title>Expanding the biotechnology potential of lactobacilli through comparative genomics of 213 strains and associated genera.</title>
        <authorList>
            <person name="Sun Z."/>
            <person name="Harris H.M."/>
            <person name="McCann A."/>
            <person name="Guo C."/>
            <person name="Argimon S."/>
            <person name="Zhang W."/>
            <person name="Yang X."/>
            <person name="Jeffery I.B."/>
            <person name="Cooney J.C."/>
            <person name="Kagawa T.F."/>
            <person name="Liu W."/>
            <person name="Song Y."/>
            <person name="Salvetti E."/>
            <person name="Wrobel A."/>
            <person name="Rasinkangas P."/>
            <person name="Parkhill J."/>
            <person name="Rea M.C."/>
            <person name="O'Sullivan O."/>
            <person name="Ritari J."/>
            <person name="Douillard F.P."/>
            <person name="Paul Ross R."/>
            <person name="Yang R."/>
            <person name="Briner A.E."/>
            <person name="Felis G.E."/>
            <person name="de Vos W.M."/>
            <person name="Barrangou R."/>
            <person name="Klaenhammer T.R."/>
            <person name="Caufield P.W."/>
            <person name="Cui Y."/>
            <person name="Zhang H."/>
            <person name="O'Toole P.W."/>
        </authorList>
    </citation>
    <scope>NUCLEOTIDE SEQUENCE [LARGE SCALE GENOMIC DNA]</scope>
    <source>
        <strain evidence="3 5">DSM 18001</strain>
    </source>
</reference>
<reference evidence="4 6" key="2">
    <citation type="submission" date="2019-05" db="EMBL/GenBank/DDBJ databases">
        <title>The metagenome of a microbial culture collection derived from dairy environment covers the genomic content of the human microbiome.</title>
        <authorList>
            <person name="Roder T."/>
            <person name="Wuthrich D."/>
            <person name="Sattari Z."/>
            <person name="Von Ah U."/>
            <person name="Bar C."/>
            <person name="Ronchi F."/>
            <person name="Macpherson A.J."/>
            <person name="Ganal-Vonarburg S.C."/>
            <person name="Bruggmann R."/>
            <person name="Vergeres G."/>
        </authorList>
    </citation>
    <scope>NUCLEOTIDE SEQUENCE [LARGE SCALE GENOMIC DNA]</scope>
    <source>
        <strain evidence="4 6">FAM 18815</strain>
    </source>
</reference>
<dbReference type="GO" id="GO:0004590">
    <property type="term" value="F:orotidine-5'-phosphate decarboxylase activity"/>
    <property type="evidence" value="ECO:0007669"/>
    <property type="project" value="InterPro"/>
</dbReference>
<evidence type="ECO:0000313" key="3">
    <source>
        <dbReference type="EMBL" id="KRN94475.1"/>
    </source>
</evidence>
<accession>A0A0R2KY91</accession>
<dbReference type="GO" id="GO:0033982">
    <property type="term" value="F:3-dehydro-L-gulonate-6-phosphate decarboxylase activity"/>
    <property type="evidence" value="ECO:0007669"/>
    <property type="project" value="TreeGrafter"/>
</dbReference>
<protein>
    <submittedName>
        <fullName evidence="3">3-hexulose-6-phosphate synthase</fullName>
    </submittedName>
</protein>
<dbReference type="STRING" id="331679.IV81_GL001400"/>
<dbReference type="Gene3D" id="3.20.20.70">
    <property type="entry name" value="Aldolase class I"/>
    <property type="match status" value="1"/>
</dbReference>
<dbReference type="PATRIC" id="fig|331679.3.peg.1433"/>
<keyword evidence="1" id="KW-0456">Lyase</keyword>